<sequence length="121" mass="14132">MDELFSTENREWTLEVNGHYRQFGYWVYPFLVAAWDATQDSDDPTVLVTDDADDFWIRAGDDVVFHVPERDPRVPQRLTQSELEEFDEFEPNRSCNGYGYVHVYGSEIAFDDPGSARSTRR</sequence>
<comment type="caution">
    <text evidence="1">The sequence shown here is derived from an EMBL/GenBank/DDBJ whole genome shotgun (WGS) entry which is preliminary data.</text>
</comment>
<gene>
    <name evidence="1" type="ORF">ACFFJD_06585</name>
</gene>
<dbReference type="Proteomes" id="UP001589783">
    <property type="component" value="Unassembled WGS sequence"/>
</dbReference>
<proteinExistence type="predicted"/>
<protein>
    <submittedName>
        <fullName evidence="1">Uncharacterized protein</fullName>
    </submittedName>
</protein>
<keyword evidence="2" id="KW-1185">Reference proteome</keyword>
<evidence type="ECO:0000313" key="2">
    <source>
        <dbReference type="Proteomes" id="UP001589783"/>
    </source>
</evidence>
<dbReference type="RefSeq" id="WP_382362373.1">
    <property type="nucleotide sequence ID" value="NZ_JBHLWV010000016.1"/>
</dbReference>
<organism evidence="1 2">
    <name type="scientific">Gordonia phosphorivorans</name>
    <dbReference type="NCBI Taxonomy" id="1056982"/>
    <lineage>
        <taxon>Bacteria</taxon>
        <taxon>Bacillati</taxon>
        <taxon>Actinomycetota</taxon>
        <taxon>Actinomycetes</taxon>
        <taxon>Mycobacteriales</taxon>
        <taxon>Gordoniaceae</taxon>
        <taxon>Gordonia</taxon>
    </lineage>
</organism>
<dbReference type="EMBL" id="JBHLWV010000016">
    <property type="protein sequence ID" value="MFC0314516.1"/>
    <property type="molecule type" value="Genomic_DNA"/>
</dbReference>
<accession>A0ABV6H6Y5</accession>
<evidence type="ECO:0000313" key="1">
    <source>
        <dbReference type="EMBL" id="MFC0314516.1"/>
    </source>
</evidence>
<name>A0ABV6H6Y5_9ACTN</name>
<reference evidence="1 2" key="1">
    <citation type="submission" date="2024-09" db="EMBL/GenBank/DDBJ databases">
        <authorList>
            <person name="Sun Q."/>
            <person name="Mori K."/>
        </authorList>
    </citation>
    <scope>NUCLEOTIDE SEQUENCE [LARGE SCALE GENOMIC DNA]</scope>
    <source>
        <strain evidence="1 2">CCM 7957</strain>
    </source>
</reference>